<keyword evidence="7" id="KW-0339">Growth factor</keyword>
<evidence type="ECO:0000256" key="1">
    <source>
        <dbReference type="ARBA" id="ARBA00004613"/>
    </source>
</evidence>
<evidence type="ECO:0000256" key="9">
    <source>
        <dbReference type="ARBA" id="ARBA00023441"/>
    </source>
</evidence>
<dbReference type="AlphaFoldDB" id="A0A8C5HLB2"/>
<dbReference type="InterPro" id="IPR009079">
    <property type="entry name" value="4_helix_cytokine-like_core"/>
</dbReference>
<dbReference type="Ensembl" id="ENSGWIT00000051153.1">
    <property type="protein sequence ID" value="ENSGWIP00000047270.1"/>
    <property type="gene ID" value="ENSGWIG00000023272.1"/>
</dbReference>
<dbReference type="PANTHER" id="PTHR48494">
    <property type="entry name" value="INTERLEUKIN-6"/>
    <property type="match status" value="1"/>
</dbReference>
<dbReference type="Gene3D" id="1.20.1250.10">
    <property type="match status" value="1"/>
</dbReference>
<protein>
    <recommendedName>
        <fullName evidence="3">Interleukin-6</fullName>
    </recommendedName>
</protein>
<proteinExistence type="inferred from homology"/>
<dbReference type="InterPro" id="IPR030473">
    <property type="entry name" value="IL6/GCSF/MGF_CS"/>
</dbReference>
<dbReference type="PANTHER" id="PTHR48494:SF1">
    <property type="entry name" value="INTERLEUKIN-6"/>
    <property type="match status" value="1"/>
</dbReference>
<dbReference type="GO" id="GO:0005615">
    <property type="term" value="C:extracellular space"/>
    <property type="evidence" value="ECO:0007669"/>
    <property type="project" value="UniProtKB-KW"/>
</dbReference>
<comment type="function">
    <text evidence="9">Cytokine with a wide variety of biological functions in immunity, tissue regeneration, and metabolism. Binds to IL6R, then the complex associates to the signaling subunit IL6ST/gp130 to trigger the intracellular IL6-signaling pathway. The interaction with the membrane-bound IL6R and IL6ST stimulates 'classic signaling', whereas the binding of IL6 and soluble IL6R to IL6ST stimulates 'trans-signaling'. Alternatively, 'cluster signaling' occurs when membrane-bound IL6:IL6R complexes on transmitter cells activate IL6ST receptors on neighboring receiver cells.</text>
</comment>
<dbReference type="PROSITE" id="PS00254">
    <property type="entry name" value="INTERLEUKIN_6"/>
    <property type="match status" value="1"/>
</dbReference>
<dbReference type="GO" id="GO:0005138">
    <property type="term" value="F:interleukin-6 receptor binding"/>
    <property type="evidence" value="ECO:0007669"/>
    <property type="project" value="InterPro"/>
</dbReference>
<keyword evidence="6" id="KW-0964">Secreted</keyword>
<reference evidence="10" key="3">
    <citation type="submission" date="2025-09" db="UniProtKB">
        <authorList>
            <consortium name="Ensembl"/>
        </authorList>
    </citation>
    <scope>IDENTIFICATION</scope>
</reference>
<reference evidence="10" key="1">
    <citation type="submission" date="2020-06" db="EMBL/GenBank/DDBJ databases">
        <authorList>
            <consortium name="Wellcome Sanger Institute Data Sharing"/>
        </authorList>
    </citation>
    <scope>NUCLEOTIDE SEQUENCE [LARGE SCALE GENOMIC DNA]</scope>
</reference>
<keyword evidence="5" id="KW-0202">Cytokine</keyword>
<dbReference type="PRINTS" id="PR00433">
    <property type="entry name" value="IL6GCSFMGF"/>
</dbReference>
<comment type="subcellular location">
    <subcellularLocation>
        <location evidence="1">Secreted</location>
    </subcellularLocation>
</comment>
<comment type="similarity">
    <text evidence="2">Belongs to the IL-6 superfamily.</text>
</comment>
<evidence type="ECO:0000313" key="11">
    <source>
        <dbReference type="Proteomes" id="UP000694680"/>
    </source>
</evidence>
<evidence type="ECO:0000313" key="10">
    <source>
        <dbReference type="Ensembl" id="ENSGWIP00000047270.1"/>
    </source>
</evidence>
<dbReference type="Proteomes" id="UP000694680">
    <property type="component" value="Chromosome 11"/>
</dbReference>
<dbReference type="InterPro" id="IPR003574">
    <property type="entry name" value="IL-6-like"/>
</dbReference>
<keyword evidence="8" id="KW-1015">Disulfide bond</keyword>
<keyword evidence="4" id="KW-0011">Acute phase</keyword>
<keyword evidence="11" id="KW-1185">Reference proteome</keyword>
<reference evidence="10" key="2">
    <citation type="submission" date="2025-08" db="UniProtKB">
        <authorList>
            <consortium name="Ensembl"/>
        </authorList>
    </citation>
    <scope>IDENTIFICATION</scope>
</reference>
<evidence type="ECO:0000256" key="4">
    <source>
        <dbReference type="ARBA" id="ARBA00022486"/>
    </source>
</evidence>
<organism evidence="10 11">
    <name type="scientific">Gouania willdenowi</name>
    <name type="common">Blunt-snouted clingfish</name>
    <name type="synonym">Lepadogaster willdenowi</name>
    <dbReference type="NCBI Taxonomy" id="441366"/>
    <lineage>
        <taxon>Eukaryota</taxon>
        <taxon>Metazoa</taxon>
        <taxon>Chordata</taxon>
        <taxon>Craniata</taxon>
        <taxon>Vertebrata</taxon>
        <taxon>Euteleostomi</taxon>
        <taxon>Actinopterygii</taxon>
        <taxon>Neopterygii</taxon>
        <taxon>Teleostei</taxon>
        <taxon>Neoteleostei</taxon>
        <taxon>Acanthomorphata</taxon>
        <taxon>Ovalentaria</taxon>
        <taxon>Blenniimorphae</taxon>
        <taxon>Blenniiformes</taxon>
        <taxon>Gobiesocoidei</taxon>
        <taxon>Gobiesocidae</taxon>
        <taxon>Gobiesocinae</taxon>
        <taxon>Gouania</taxon>
    </lineage>
</organism>
<evidence type="ECO:0000256" key="7">
    <source>
        <dbReference type="ARBA" id="ARBA00023030"/>
    </source>
</evidence>
<evidence type="ECO:0000256" key="5">
    <source>
        <dbReference type="ARBA" id="ARBA00022514"/>
    </source>
</evidence>
<dbReference type="GO" id="GO:0030154">
    <property type="term" value="P:cell differentiation"/>
    <property type="evidence" value="ECO:0007669"/>
    <property type="project" value="InterPro"/>
</dbReference>
<evidence type="ECO:0000256" key="2">
    <source>
        <dbReference type="ARBA" id="ARBA00007432"/>
    </source>
</evidence>
<sequence length="158" mass="18336">FLLQFEDEFKQDAIILESFKSPSFPVKCPESNLSKEACFQRLAEGLMVYMVFLKHVEKEYPNNSLLSAAKSYSKVLIPLIKDDQVTAPTSNQEEQLLKDYDKPADVFYRKMAAHGILHHLRKFLADGKRAIHKREKHSFYHLPLRAFQGQRLRNIPTA</sequence>
<evidence type="ECO:0000256" key="6">
    <source>
        <dbReference type="ARBA" id="ARBA00022525"/>
    </source>
</evidence>
<dbReference type="GO" id="GO:0008083">
    <property type="term" value="F:growth factor activity"/>
    <property type="evidence" value="ECO:0007669"/>
    <property type="project" value="UniProtKB-KW"/>
</dbReference>
<name>A0A8C5HLB2_GOUWI</name>
<evidence type="ECO:0000256" key="8">
    <source>
        <dbReference type="ARBA" id="ARBA00023157"/>
    </source>
</evidence>
<accession>A0A8C5HLB2</accession>
<dbReference type="GO" id="GO:0006953">
    <property type="term" value="P:acute-phase response"/>
    <property type="evidence" value="ECO:0007669"/>
    <property type="project" value="UniProtKB-KW"/>
</dbReference>
<dbReference type="GO" id="GO:0006955">
    <property type="term" value="P:immune response"/>
    <property type="evidence" value="ECO:0007669"/>
    <property type="project" value="InterPro"/>
</dbReference>
<dbReference type="GO" id="GO:0005125">
    <property type="term" value="F:cytokine activity"/>
    <property type="evidence" value="ECO:0007669"/>
    <property type="project" value="UniProtKB-KW"/>
</dbReference>
<gene>
    <name evidence="10" type="primary">LOC114472599</name>
</gene>
<dbReference type="SUPFAM" id="SSF47266">
    <property type="entry name" value="4-helical cytokines"/>
    <property type="match status" value="1"/>
</dbReference>
<dbReference type="InterPro" id="IPR030474">
    <property type="entry name" value="IL-6/GCSF/MGF"/>
</dbReference>
<evidence type="ECO:0000256" key="3">
    <source>
        <dbReference type="ARBA" id="ARBA00019464"/>
    </source>
</evidence>